<evidence type="ECO:0000313" key="2">
    <source>
        <dbReference type="EMBL" id="PKD30553.1"/>
    </source>
</evidence>
<feature type="transmembrane region" description="Helical" evidence="1">
    <location>
        <begin position="12"/>
        <end position="35"/>
    </location>
</feature>
<reference evidence="2" key="1">
    <citation type="journal article" date="2018" name="Environ. Microbiol.">
        <title>Sporulation capability and amylosome conservation among diverse human colonic and rumen isolates of the keystone starch-degrader Ruminococcus bromii.</title>
        <authorList>
            <person name="Mukhopadhya I."/>
            <person name="Morais S."/>
            <person name="Laverde-Gomez J."/>
            <person name="Sheridan P.O."/>
            <person name="Walker A.W."/>
            <person name="Kelly W."/>
            <person name="Klieve A.V."/>
            <person name="Ouwerkerk D."/>
            <person name="Duncan S.H."/>
            <person name="Louis P."/>
            <person name="Koropatkin N."/>
            <person name="Cockburn D."/>
            <person name="Kibler R."/>
            <person name="Cooper P.J."/>
            <person name="Sandoval C."/>
            <person name="Crost E."/>
            <person name="Juge N."/>
            <person name="Bayer E.A."/>
            <person name="Flint H.J."/>
        </authorList>
    </citation>
    <scope>NUCLEOTIDE SEQUENCE [LARGE SCALE GENOMIC DNA]</scope>
    <source>
        <strain evidence="2">ATCC 27255</strain>
    </source>
</reference>
<keyword evidence="3" id="KW-1185">Reference proteome</keyword>
<dbReference type="EMBL" id="NNSR01000046">
    <property type="protein sequence ID" value="PKD30553.1"/>
    <property type="molecule type" value="Genomic_DNA"/>
</dbReference>
<name>A0A2N0UUA6_9FIRM</name>
<dbReference type="PROSITE" id="PS51257">
    <property type="entry name" value="PROKAR_LIPOPROTEIN"/>
    <property type="match status" value="1"/>
</dbReference>
<feature type="transmembrane region" description="Helical" evidence="1">
    <location>
        <begin position="148"/>
        <end position="170"/>
    </location>
</feature>
<comment type="caution">
    <text evidence="2">The sequence shown here is derived from an EMBL/GenBank/DDBJ whole genome shotgun (WGS) entry which is preliminary data.</text>
</comment>
<keyword evidence="1" id="KW-0812">Transmembrane</keyword>
<dbReference type="Proteomes" id="UP000233425">
    <property type="component" value="Unassembled WGS sequence"/>
</dbReference>
<gene>
    <name evidence="2" type="ORF">RBATCC27255_00999</name>
</gene>
<keyword evidence="1" id="KW-1133">Transmembrane helix</keyword>
<accession>A0A2N0UUA6</accession>
<evidence type="ECO:0000256" key="1">
    <source>
        <dbReference type="SAM" id="Phobius"/>
    </source>
</evidence>
<feature type="transmembrane region" description="Helical" evidence="1">
    <location>
        <begin position="47"/>
        <end position="66"/>
    </location>
</feature>
<evidence type="ECO:0000313" key="3">
    <source>
        <dbReference type="Proteomes" id="UP000233425"/>
    </source>
</evidence>
<dbReference type="AlphaFoldDB" id="A0A2N0UUA6"/>
<feature type="transmembrane region" description="Helical" evidence="1">
    <location>
        <begin position="118"/>
        <end position="136"/>
    </location>
</feature>
<keyword evidence="1" id="KW-0472">Membrane</keyword>
<feature type="transmembrane region" description="Helical" evidence="1">
    <location>
        <begin position="78"/>
        <end position="98"/>
    </location>
</feature>
<feature type="transmembrane region" description="Helical" evidence="1">
    <location>
        <begin position="182"/>
        <end position="205"/>
    </location>
</feature>
<organism evidence="2 3">
    <name type="scientific">Ruminococcus bromii</name>
    <dbReference type="NCBI Taxonomy" id="40518"/>
    <lineage>
        <taxon>Bacteria</taxon>
        <taxon>Bacillati</taxon>
        <taxon>Bacillota</taxon>
        <taxon>Clostridia</taxon>
        <taxon>Eubacteriales</taxon>
        <taxon>Oscillospiraceae</taxon>
        <taxon>Ruminococcus</taxon>
    </lineage>
</organism>
<proteinExistence type="predicted"/>
<sequence>MQNTLKIKRTKTALAFNLAIIACEIAAIIIVFFKIGCYPLVYYTEDSNLFALVACAVMAGFQVRYLKSGKEIPHSVQMFKYMAAAVLSVTFIVVLAVLSPMRGDGINGWLYMLFNKDFTFLHTLCPILTILSFVLFEKEPHLNTKSAFTATIPTLIYAIVLIILNIVGAIDGPYPFLRVMNQPLYMSFVWFIVIVGGAFFLALLLQKLNSTGRKSK</sequence>
<protein>
    <submittedName>
        <fullName evidence="2">Uncharacterized protein</fullName>
    </submittedName>
</protein>